<name>A0A437A6F2_ARTFL</name>
<dbReference type="OrthoDB" id="5378975at2759"/>
<protein>
    <submittedName>
        <fullName evidence="2">Uncharacterized protein</fullName>
    </submittedName>
</protein>
<comment type="caution">
    <text evidence="2">The sequence shown here is derived from an EMBL/GenBank/DDBJ whole genome shotgun (WGS) entry which is preliminary data.</text>
</comment>
<evidence type="ECO:0000313" key="3">
    <source>
        <dbReference type="Proteomes" id="UP000283090"/>
    </source>
</evidence>
<feature type="compositionally biased region" description="Polar residues" evidence="1">
    <location>
        <begin position="54"/>
        <end position="65"/>
    </location>
</feature>
<keyword evidence="3" id="KW-1185">Reference proteome</keyword>
<feature type="region of interest" description="Disordered" evidence="1">
    <location>
        <begin position="1"/>
        <end position="164"/>
    </location>
</feature>
<dbReference type="EMBL" id="SAEB01000006">
    <property type="protein sequence ID" value="RVD86739.1"/>
    <property type="molecule type" value="Genomic_DNA"/>
</dbReference>
<dbReference type="Pfam" id="PF17104">
    <property type="entry name" value="YBL010C_LAA2"/>
    <property type="match status" value="1"/>
</dbReference>
<gene>
    <name evidence="2" type="ORF">DFL_005000</name>
</gene>
<dbReference type="Proteomes" id="UP000283090">
    <property type="component" value="Unassembled WGS sequence"/>
</dbReference>
<accession>A0A437A6F2</accession>
<organism evidence="2 3">
    <name type="scientific">Arthrobotrys flagrans</name>
    <name type="common">Nematode-trapping fungus</name>
    <name type="synonym">Trichothecium flagrans</name>
    <dbReference type="NCBI Taxonomy" id="97331"/>
    <lineage>
        <taxon>Eukaryota</taxon>
        <taxon>Fungi</taxon>
        <taxon>Dikarya</taxon>
        <taxon>Ascomycota</taxon>
        <taxon>Pezizomycotina</taxon>
        <taxon>Orbiliomycetes</taxon>
        <taxon>Orbiliales</taxon>
        <taxon>Orbiliaceae</taxon>
        <taxon>Arthrobotrys</taxon>
    </lineage>
</organism>
<dbReference type="GeneID" id="93587311"/>
<dbReference type="VEuPathDB" id="FungiDB:DFL_005000"/>
<proteinExistence type="predicted"/>
<dbReference type="STRING" id="97331.A0A437A6F2"/>
<feature type="compositionally biased region" description="Polar residues" evidence="1">
    <location>
        <begin position="77"/>
        <end position="98"/>
    </location>
</feature>
<feature type="compositionally biased region" description="Basic and acidic residues" evidence="1">
    <location>
        <begin position="302"/>
        <end position="315"/>
    </location>
</feature>
<dbReference type="RefSeq" id="XP_067492283.1">
    <property type="nucleotide sequence ID" value="XM_067634192.1"/>
</dbReference>
<dbReference type="PANTHER" id="PTHR38698">
    <property type="entry name" value="EXPRESSED PROTEIN"/>
    <property type="match status" value="1"/>
</dbReference>
<feature type="region of interest" description="Disordered" evidence="1">
    <location>
        <begin position="292"/>
        <end position="329"/>
    </location>
</feature>
<feature type="compositionally biased region" description="Acidic residues" evidence="1">
    <location>
        <begin position="136"/>
        <end position="164"/>
    </location>
</feature>
<dbReference type="AlphaFoldDB" id="A0A437A6F2"/>
<dbReference type="PANTHER" id="PTHR38698:SF1">
    <property type="entry name" value="FUNGAL PROTEIN"/>
    <property type="match status" value="1"/>
</dbReference>
<evidence type="ECO:0000313" key="2">
    <source>
        <dbReference type="EMBL" id="RVD86739.1"/>
    </source>
</evidence>
<sequence>MSSDTGQTIEAPLAGTTIPESRVQVIPEPQKSTDAPLLIVEKTSDDHAVHGSVPGSQAYENQSMDAQPDVLQEYEDTTLTNGHPNPNATLPTSPTSWSGLPAPGPSEGDIGIPPLSSTAAVPETSGENANAIFEGPVDEVNDNDFDDDFDDFGETVEDGDGFDDFGDFDSATPTAEVENTPIESVQDPPRSPLLDFTKVSTGEMRSQIDSIISSLYPQDNRNADAVPPPIPSTNSAFLTERSQSLWTQLCTPPPLQPPNWKLSRIRRLFLVSLGVPVDLDEILPADTKQKKLVLPSSSHTRKSSDAGRGDGDRSNRSSSRRRKEKEAQSKLVDIPSARILCSTSDVRLRAFTASELEEHVKKLEEVTREASETLTYWLGKREAALGDKEAFERVIENLVEFAKKKR</sequence>
<evidence type="ECO:0000256" key="1">
    <source>
        <dbReference type="SAM" id="MobiDB-lite"/>
    </source>
</evidence>
<dbReference type="InterPro" id="IPR031355">
    <property type="entry name" value="YBL010C/LAA2-like"/>
</dbReference>
<reference evidence="2 3" key="1">
    <citation type="submission" date="2019-01" db="EMBL/GenBank/DDBJ databases">
        <title>Intercellular communication is required for trap formation in the nematode-trapping fungus Duddingtonia flagrans.</title>
        <authorList>
            <person name="Youssar L."/>
            <person name="Wernet V."/>
            <person name="Hensel N."/>
            <person name="Hildebrandt H.-G."/>
            <person name="Fischer R."/>
        </authorList>
    </citation>
    <scope>NUCLEOTIDE SEQUENCE [LARGE SCALE GENOMIC DNA]</scope>
    <source>
        <strain evidence="2 3">CBS H-5679</strain>
    </source>
</reference>